<reference evidence="9 10" key="1">
    <citation type="submission" date="2019-02" db="EMBL/GenBank/DDBJ databases">
        <authorList>
            <person name="Fomenkov A."/>
            <person name="Dubinina G."/>
            <person name="Grabovich M."/>
            <person name="Vincze T."/>
            <person name="Roberts R.J."/>
        </authorList>
    </citation>
    <scope>NUCLEOTIDE SEQUENCE [LARGE SCALE GENOMIC DNA]</scope>
    <source>
        <strain evidence="9 10">P</strain>
    </source>
</reference>
<dbReference type="AlphaFoldDB" id="A0A5C1QDD9"/>
<dbReference type="SUPFAM" id="SSF55120">
    <property type="entry name" value="Pseudouridine synthase"/>
    <property type="match status" value="1"/>
</dbReference>
<dbReference type="PANTHER" id="PTHR11142">
    <property type="entry name" value="PSEUDOURIDYLATE SYNTHASE"/>
    <property type="match status" value="1"/>
</dbReference>
<evidence type="ECO:0000256" key="6">
    <source>
        <dbReference type="PIRSR" id="PIRSR001430-2"/>
    </source>
</evidence>
<dbReference type="KEGG" id="sper:EW093_12945"/>
<evidence type="ECO:0000256" key="4">
    <source>
        <dbReference type="HAMAP-Rule" id="MF_00171"/>
    </source>
</evidence>
<comment type="function">
    <text evidence="4">Formation of pseudouridine at positions 38, 39 and 40 in the anticodon stem and loop of transfer RNAs.</text>
</comment>
<keyword evidence="10" id="KW-1185">Reference proteome</keyword>
<dbReference type="OrthoDB" id="9811823at2"/>
<feature type="active site" description="Nucleophile" evidence="4 5">
    <location>
        <position position="52"/>
    </location>
</feature>
<name>A0A5C1QDD9_9SPIO</name>
<dbReference type="Gene3D" id="3.30.70.580">
    <property type="entry name" value="Pseudouridine synthase I, catalytic domain, N-terminal subdomain"/>
    <property type="match status" value="1"/>
</dbReference>
<reference evidence="9 10" key="2">
    <citation type="submission" date="2019-09" db="EMBL/GenBank/DDBJ databases">
        <title>Complete Genome Sequence and Methylome Analysis of free living Spirochaetas.</title>
        <authorList>
            <person name="Leshcheva N."/>
            <person name="Mikheeva N."/>
        </authorList>
    </citation>
    <scope>NUCLEOTIDE SEQUENCE [LARGE SCALE GENOMIC DNA]</scope>
    <source>
        <strain evidence="9 10">P</strain>
    </source>
</reference>
<dbReference type="CDD" id="cd02570">
    <property type="entry name" value="PseudoU_synth_EcTruA"/>
    <property type="match status" value="1"/>
</dbReference>
<dbReference type="PANTHER" id="PTHR11142:SF0">
    <property type="entry name" value="TRNA PSEUDOURIDINE SYNTHASE-LIKE 1"/>
    <property type="match status" value="1"/>
</dbReference>
<keyword evidence="2 4" id="KW-0819">tRNA processing</keyword>
<gene>
    <name evidence="4 9" type="primary">truA</name>
    <name evidence="9" type="ORF">EW093_12945</name>
</gene>
<dbReference type="InterPro" id="IPR020094">
    <property type="entry name" value="TruA/RsuA/RluB/E/F_N"/>
</dbReference>
<organism evidence="9 10">
    <name type="scientific">Thiospirochaeta perfilievii</name>
    <dbReference type="NCBI Taxonomy" id="252967"/>
    <lineage>
        <taxon>Bacteria</taxon>
        <taxon>Pseudomonadati</taxon>
        <taxon>Spirochaetota</taxon>
        <taxon>Spirochaetia</taxon>
        <taxon>Spirochaetales</taxon>
        <taxon>Spirochaetaceae</taxon>
        <taxon>Thiospirochaeta</taxon>
    </lineage>
</organism>
<dbReference type="Proteomes" id="UP000323824">
    <property type="component" value="Chromosome"/>
</dbReference>
<keyword evidence="3 4" id="KW-0413">Isomerase</keyword>
<evidence type="ECO:0000256" key="5">
    <source>
        <dbReference type="PIRSR" id="PIRSR001430-1"/>
    </source>
</evidence>
<dbReference type="Gene3D" id="3.30.70.660">
    <property type="entry name" value="Pseudouridine synthase I, catalytic domain, C-terminal subdomain"/>
    <property type="match status" value="1"/>
</dbReference>
<dbReference type="HAMAP" id="MF_00171">
    <property type="entry name" value="TruA"/>
    <property type="match status" value="1"/>
</dbReference>
<dbReference type="FunFam" id="3.30.70.580:FF:000001">
    <property type="entry name" value="tRNA pseudouridine synthase A"/>
    <property type="match status" value="1"/>
</dbReference>
<feature type="binding site" evidence="4 6">
    <location>
        <position position="111"/>
    </location>
    <ligand>
        <name>substrate</name>
    </ligand>
</feature>
<dbReference type="Pfam" id="PF01416">
    <property type="entry name" value="PseudoU_synth_1"/>
    <property type="match status" value="2"/>
</dbReference>
<feature type="domain" description="Pseudouridine synthase I TruA alpha/beta" evidence="8">
    <location>
        <begin position="145"/>
        <end position="246"/>
    </location>
</feature>
<comment type="catalytic activity">
    <reaction evidence="4 7">
        <text>uridine(38/39/40) in tRNA = pseudouridine(38/39/40) in tRNA</text>
        <dbReference type="Rhea" id="RHEA:22376"/>
        <dbReference type="Rhea" id="RHEA-COMP:10085"/>
        <dbReference type="Rhea" id="RHEA-COMP:10087"/>
        <dbReference type="ChEBI" id="CHEBI:65314"/>
        <dbReference type="ChEBI" id="CHEBI:65315"/>
        <dbReference type="EC" id="5.4.99.12"/>
    </reaction>
</comment>
<protein>
    <recommendedName>
        <fullName evidence="4">tRNA pseudouridine synthase A</fullName>
        <ecNumber evidence="4">5.4.99.12</ecNumber>
    </recommendedName>
    <alternativeName>
        <fullName evidence="4">tRNA pseudouridine(38-40) synthase</fullName>
    </alternativeName>
    <alternativeName>
        <fullName evidence="4">tRNA pseudouridylate synthase I</fullName>
    </alternativeName>
    <alternativeName>
        <fullName evidence="4">tRNA-uridine isomerase I</fullName>
    </alternativeName>
</protein>
<comment type="similarity">
    <text evidence="1 4 7">Belongs to the tRNA pseudouridine synthase TruA family.</text>
</comment>
<accession>A0A5C1QDD9</accession>
<dbReference type="EC" id="5.4.99.12" evidence="4"/>
<dbReference type="GO" id="GO:0160147">
    <property type="term" value="F:tRNA pseudouridine(38-40) synthase activity"/>
    <property type="evidence" value="ECO:0007669"/>
    <property type="project" value="UniProtKB-EC"/>
</dbReference>
<evidence type="ECO:0000259" key="8">
    <source>
        <dbReference type="Pfam" id="PF01416"/>
    </source>
</evidence>
<evidence type="ECO:0000256" key="7">
    <source>
        <dbReference type="RuleBase" id="RU003792"/>
    </source>
</evidence>
<sequence>MRNIRLNIAYDGTKYCGWQIQPRDITIQEVIEKALSKIHKKKVDLIGSGRTDSGVHADKQVANFVTDIDSIPANRFRAAINSLLPLDIRVLSSREVPLEFHSRFNAFRRTYKYYIKLADVGHPRYRDFCYLVRRPLNLNLLNDLARELVGEHDFTTFAAAGDQAPTKIRTIYSATFYPEGEFIVFKICGNAFLQRMVRSLTGTLLDFSFKGKTPEDLRFILLAKDRSLVGPTAPARGLFLNNVEYPED</sequence>
<dbReference type="InterPro" id="IPR020095">
    <property type="entry name" value="PsdUridine_synth_TruA_C"/>
</dbReference>
<evidence type="ECO:0000256" key="3">
    <source>
        <dbReference type="ARBA" id="ARBA00023235"/>
    </source>
</evidence>
<dbReference type="InterPro" id="IPR001406">
    <property type="entry name" value="PsdUridine_synth_TruA"/>
</dbReference>
<dbReference type="EMBL" id="CP035807">
    <property type="protein sequence ID" value="QEN05581.1"/>
    <property type="molecule type" value="Genomic_DNA"/>
</dbReference>
<feature type="domain" description="Pseudouridine synthase I TruA alpha/beta" evidence="8">
    <location>
        <begin position="9"/>
        <end position="105"/>
    </location>
</feature>
<proteinExistence type="inferred from homology"/>
<dbReference type="NCBIfam" id="TIGR00071">
    <property type="entry name" value="hisT_truA"/>
    <property type="match status" value="1"/>
</dbReference>
<evidence type="ECO:0000256" key="1">
    <source>
        <dbReference type="ARBA" id="ARBA00009375"/>
    </source>
</evidence>
<comment type="subunit">
    <text evidence="4">Homodimer.</text>
</comment>
<comment type="caution">
    <text evidence="4">Lacks conserved residue(s) required for the propagation of feature annotation.</text>
</comment>
<evidence type="ECO:0000256" key="2">
    <source>
        <dbReference type="ARBA" id="ARBA00022694"/>
    </source>
</evidence>
<dbReference type="GO" id="GO:0031119">
    <property type="term" value="P:tRNA pseudouridine synthesis"/>
    <property type="evidence" value="ECO:0007669"/>
    <property type="project" value="UniProtKB-UniRule"/>
</dbReference>
<dbReference type="RefSeq" id="WP_149568817.1">
    <property type="nucleotide sequence ID" value="NZ_CP035807.1"/>
</dbReference>
<dbReference type="InterPro" id="IPR020103">
    <property type="entry name" value="PsdUridine_synth_cat_dom_sf"/>
</dbReference>
<dbReference type="PIRSF" id="PIRSF001430">
    <property type="entry name" value="tRNA_psdUrid_synth"/>
    <property type="match status" value="1"/>
</dbReference>
<evidence type="ECO:0000313" key="10">
    <source>
        <dbReference type="Proteomes" id="UP000323824"/>
    </source>
</evidence>
<dbReference type="GO" id="GO:0003723">
    <property type="term" value="F:RNA binding"/>
    <property type="evidence" value="ECO:0007669"/>
    <property type="project" value="InterPro"/>
</dbReference>
<evidence type="ECO:0000313" key="9">
    <source>
        <dbReference type="EMBL" id="QEN05581.1"/>
    </source>
</evidence>
<dbReference type="InterPro" id="IPR020097">
    <property type="entry name" value="PsdUridine_synth_TruA_a/b_dom"/>
</dbReference>